<dbReference type="AlphaFoldDB" id="A0AA51RQ68"/>
<reference evidence="8 9" key="1">
    <citation type="submission" date="2023-08" db="EMBL/GenBank/DDBJ databases">
        <title>Pleionea litopenaei sp. nov., isolated from stomach of juvenile Litopenaeus vannamei.</title>
        <authorList>
            <person name="Rho A.M."/>
            <person name="Hwang C.Y."/>
        </authorList>
    </citation>
    <scope>NUCLEOTIDE SEQUENCE [LARGE SCALE GENOMIC DNA]</scope>
    <source>
        <strain evidence="8 9">HL-JVS1</strain>
    </source>
</reference>
<feature type="binding site" evidence="6">
    <location>
        <begin position="122"/>
        <end position="128"/>
    </location>
    <ligand>
        <name>S-adenosyl-L-methionine</name>
        <dbReference type="ChEBI" id="CHEBI:59789"/>
    </ligand>
</feature>
<evidence type="ECO:0000256" key="5">
    <source>
        <dbReference type="ARBA" id="ARBA00022884"/>
    </source>
</evidence>
<feature type="binding site" evidence="6">
    <location>
        <position position="146"/>
    </location>
    <ligand>
        <name>S-adenosyl-L-methionine</name>
        <dbReference type="ChEBI" id="CHEBI:59789"/>
    </ligand>
</feature>
<dbReference type="GO" id="GO:0003723">
    <property type="term" value="F:RNA binding"/>
    <property type="evidence" value="ECO:0007669"/>
    <property type="project" value="UniProtKB-UniRule"/>
</dbReference>
<dbReference type="InterPro" id="IPR029063">
    <property type="entry name" value="SAM-dependent_MTases_sf"/>
</dbReference>
<dbReference type="Pfam" id="PF17125">
    <property type="entry name" value="Methyltr_RsmF_N"/>
    <property type="match status" value="1"/>
</dbReference>
<dbReference type="RefSeq" id="WP_309200719.1">
    <property type="nucleotide sequence ID" value="NZ_CP133548.1"/>
</dbReference>
<protein>
    <submittedName>
        <fullName evidence="8">16S rRNA (Cytosine(1407)-C(5))-methyltransferase RsmF</fullName>
        <ecNumber evidence="8">2.1.1.178</ecNumber>
    </submittedName>
</protein>
<evidence type="ECO:0000256" key="4">
    <source>
        <dbReference type="ARBA" id="ARBA00022691"/>
    </source>
</evidence>
<evidence type="ECO:0000313" key="8">
    <source>
        <dbReference type="EMBL" id="WMS85566.1"/>
    </source>
</evidence>
<dbReference type="EC" id="2.1.1.178" evidence="8"/>
<dbReference type="NCBIfam" id="NF008898">
    <property type="entry name" value="PRK11933.1"/>
    <property type="match status" value="1"/>
</dbReference>
<evidence type="ECO:0000259" key="7">
    <source>
        <dbReference type="PROSITE" id="PS51686"/>
    </source>
</evidence>
<feature type="domain" description="SAM-dependent MTase RsmB/NOP-type" evidence="7">
    <location>
        <begin position="26"/>
        <end position="307"/>
    </location>
</feature>
<dbReference type="PANTHER" id="PTHR22807">
    <property type="entry name" value="NOP2 YEAST -RELATED NOL1/NOP2/FMU SUN DOMAIN-CONTAINING"/>
    <property type="match status" value="1"/>
</dbReference>
<accession>A0AA51RQ68</accession>
<dbReference type="GO" id="GO:0070475">
    <property type="term" value="P:rRNA base methylation"/>
    <property type="evidence" value="ECO:0007669"/>
    <property type="project" value="TreeGrafter"/>
</dbReference>
<dbReference type="InterPro" id="IPR031341">
    <property type="entry name" value="Methyltr_RsmF_N"/>
</dbReference>
<evidence type="ECO:0000256" key="6">
    <source>
        <dbReference type="PROSITE-ProRule" id="PRU01023"/>
    </source>
</evidence>
<keyword evidence="3 6" id="KW-0808">Transferase</keyword>
<keyword evidence="2 6" id="KW-0489">Methyltransferase</keyword>
<dbReference type="KEGG" id="plei:Q9312_10110"/>
<dbReference type="GO" id="GO:0009383">
    <property type="term" value="F:rRNA (cytosine-C5-)-methyltransferase activity"/>
    <property type="evidence" value="ECO:0007669"/>
    <property type="project" value="TreeGrafter"/>
</dbReference>
<dbReference type="InterPro" id="IPR001678">
    <property type="entry name" value="MeTrfase_RsmB-F_NOP2_dom"/>
</dbReference>
<dbReference type="PROSITE" id="PS51686">
    <property type="entry name" value="SAM_MT_RSMB_NOP"/>
    <property type="match status" value="1"/>
</dbReference>
<dbReference type="Gene3D" id="3.10.450.720">
    <property type="match status" value="1"/>
</dbReference>
<proteinExistence type="inferred from homology"/>
<evidence type="ECO:0000256" key="3">
    <source>
        <dbReference type="ARBA" id="ARBA00022679"/>
    </source>
</evidence>
<dbReference type="Pfam" id="PF21150">
    <property type="entry name" value="YebU_pre-PUA_dom"/>
    <property type="match status" value="1"/>
</dbReference>
<evidence type="ECO:0000256" key="1">
    <source>
        <dbReference type="ARBA" id="ARBA00022490"/>
    </source>
</evidence>
<dbReference type="InterPro" id="IPR011023">
    <property type="entry name" value="Nop2p"/>
</dbReference>
<feature type="active site" description="Nucleophile" evidence="6">
    <location>
        <position position="244"/>
    </location>
</feature>
<dbReference type="PRINTS" id="PR02008">
    <property type="entry name" value="RCMTFAMILY"/>
</dbReference>
<dbReference type="CDD" id="cd02440">
    <property type="entry name" value="AdoMet_MTases"/>
    <property type="match status" value="1"/>
</dbReference>
<feature type="binding site" evidence="6">
    <location>
        <position position="191"/>
    </location>
    <ligand>
        <name>S-adenosyl-L-methionine</name>
        <dbReference type="ChEBI" id="CHEBI:59789"/>
    </ligand>
</feature>
<dbReference type="NCBIfam" id="TIGR00446">
    <property type="entry name" value="nop2p"/>
    <property type="match status" value="1"/>
</dbReference>
<dbReference type="Pfam" id="PF01189">
    <property type="entry name" value="Methyltr_RsmB-F"/>
    <property type="match status" value="1"/>
</dbReference>
<evidence type="ECO:0000313" key="9">
    <source>
        <dbReference type="Proteomes" id="UP001239782"/>
    </source>
</evidence>
<dbReference type="InterPro" id="IPR048457">
    <property type="entry name" value="YebU_pre-PUA_dom"/>
</dbReference>
<dbReference type="PANTHER" id="PTHR22807:SF30">
    <property type="entry name" value="28S RRNA (CYTOSINE(4447)-C(5))-METHYLTRANSFERASE-RELATED"/>
    <property type="match status" value="1"/>
</dbReference>
<keyword evidence="4 6" id="KW-0949">S-adenosyl-L-methionine</keyword>
<keyword evidence="5 6" id="KW-0694">RNA-binding</keyword>
<sequence length="474" mass="53278">MSVLTPEYLAHIQQQQQFDSQQMERFEAISNQSLRKSIRVNRLKITTTELRQRLEQKGFELEPIPWCNDGFWITQDRVEELQLGNLVEHLQGLFYIQEASSMLPAQALYFLEPEAKEVLDMAAAPGSKTTQLAALLGKGSSIVANELSASRIKVLHANLQRCGASNTILTNLDGRSFGEQAPEFFDAILLDAPCGGEGTVRKDPNALQNWSPQALQKISHLQKQLIDSAYAALKPGGTLIYSTCTLSFEENQQVCEHLLQTYDDIKLQPLDGLFESAGQCATKEGYLHVFPHLFDSEGFFVAAFKKSGTLSASPSVSPPKKWPFTRPNKKTLHDLEQLLLNLSSFDVQANQPYIWQRENTLWLFPPLTFKVAKSMRISRAGIKLVELHKNGDRLNHDFVMAFGETFQKKGMSLDDDTTRDFYRGIDLITSGEKASKSEAVAFYNDFPLGVVKPIQNKLKNRLPRNLVRDNPIVG</sequence>
<gene>
    <name evidence="8" type="primary">rsmF</name>
    <name evidence="8" type="ORF">Q9312_10110</name>
</gene>
<feature type="binding site" evidence="6">
    <location>
        <position position="173"/>
    </location>
    <ligand>
        <name>S-adenosyl-L-methionine</name>
        <dbReference type="ChEBI" id="CHEBI:59789"/>
    </ligand>
</feature>
<dbReference type="InterPro" id="IPR027391">
    <property type="entry name" value="Nol1_Nop2_Fmu_2"/>
</dbReference>
<keyword evidence="9" id="KW-1185">Reference proteome</keyword>
<dbReference type="InterPro" id="IPR023267">
    <property type="entry name" value="RCMT"/>
</dbReference>
<organism evidence="8 9">
    <name type="scientific">Pleionea litopenaei</name>
    <dbReference type="NCBI Taxonomy" id="3070815"/>
    <lineage>
        <taxon>Bacteria</taxon>
        <taxon>Pseudomonadati</taxon>
        <taxon>Pseudomonadota</taxon>
        <taxon>Gammaproteobacteria</taxon>
        <taxon>Oceanospirillales</taxon>
        <taxon>Pleioneaceae</taxon>
        <taxon>Pleionea</taxon>
    </lineage>
</organism>
<dbReference type="Gene3D" id="3.40.50.150">
    <property type="entry name" value="Vaccinia Virus protein VP39"/>
    <property type="match status" value="1"/>
</dbReference>
<keyword evidence="1" id="KW-0963">Cytoplasm</keyword>
<dbReference type="Proteomes" id="UP001239782">
    <property type="component" value="Chromosome"/>
</dbReference>
<dbReference type="InterPro" id="IPR049560">
    <property type="entry name" value="MeTrfase_RsmB-F_NOP2_cat"/>
</dbReference>
<comment type="similarity">
    <text evidence="6">Belongs to the class I-like SAM-binding methyltransferase superfamily. RsmB/NOP family.</text>
</comment>
<dbReference type="Pfam" id="PF13636">
    <property type="entry name" value="Methyltranf_PUA"/>
    <property type="match status" value="1"/>
</dbReference>
<dbReference type="EMBL" id="CP133548">
    <property type="protein sequence ID" value="WMS85566.1"/>
    <property type="molecule type" value="Genomic_DNA"/>
</dbReference>
<evidence type="ECO:0000256" key="2">
    <source>
        <dbReference type="ARBA" id="ARBA00022603"/>
    </source>
</evidence>
<name>A0AA51RQ68_9GAMM</name>
<dbReference type="SUPFAM" id="SSF53335">
    <property type="entry name" value="S-adenosyl-L-methionine-dependent methyltransferases"/>
    <property type="match status" value="1"/>
</dbReference>